<proteinExistence type="predicted"/>
<dbReference type="InterPro" id="IPR056111">
    <property type="entry name" value="DUF7694"/>
</dbReference>
<reference evidence="2" key="1">
    <citation type="submission" date="2020-03" db="EMBL/GenBank/DDBJ databases">
        <title>The deep terrestrial virosphere.</title>
        <authorList>
            <person name="Holmfeldt K."/>
            <person name="Nilsson E."/>
            <person name="Simone D."/>
            <person name="Lopez-Fernandez M."/>
            <person name="Wu X."/>
            <person name="de Brujin I."/>
            <person name="Lundin D."/>
            <person name="Andersson A."/>
            <person name="Bertilsson S."/>
            <person name="Dopson M."/>
        </authorList>
    </citation>
    <scope>NUCLEOTIDE SEQUENCE</scope>
    <source>
        <strain evidence="2">TM448A01641</strain>
        <strain evidence="3">TM448B04448</strain>
    </source>
</reference>
<gene>
    <name evidence="2" type="ORF">TM448A01641_0009</name>
    <name evidence="3" type="ORF">TM448B04448_0002</name>
</gene>
<evidence type="ECO:0000313" key="3">
    <source>
        <dbReference type="EMBL" id="QJI03334.1"/>
    </source>
</evidence>
<protein>
    <recommendedName>
        <fullName evidence="1">DUF7694 domain-containing protein</fullName>
    </recommendedName>
</protein>
<organism evidence="2">
    <name type="scientific">viral metagenome</name>
    <dbReference type="NCBI Taxonomy" id="1070528"/>
    <lineage>
        <taxon>unclassified sequences</taxon>
        <taxon>metagenomes</taxon>
        <taxon>organismal metagenomes</taxon>
    </lineage>
</organism>
<name>A0A6H1ZQK7_9ZZZZ</name>
<sequence length="84" mass="10084">MQKKFIRSDSIGEWWDFGECIVCIAKELNKWHLSISHSSRYPTYDEIKSARYEFIKDSVTMAMFFPPKAEFVNLHKNCFHLYEI</sequence>
<accession>A0A6H1ZQK7</accession>
<evidence type="ECO:0000313" key="2">
    <source>
        <dbReference type="EMBL" id="QJA50213.1"/>
    </source>
</evidence>
<dbReference type="AlphaFoldDB" id="A0A6H1ZQK7"/>
<dbReference type="EMBL" id="MT145079">
    <property type="protein sequence ID" value="QJI03334.1"/>
    <property type="molecule type" value="Genomic_DNA"/>
</dbReference>
<dbReference type="Pfam" id="PF24746">
    <property type="entry name" value="DUF7694"/>
    <property type="match status" value="1"/>
</dbReference>
<feature type="domain" description="DUF7694" evidence="1">
    <location>
        <begin position="29"/>
        <end position="83"/>
    </location>
</feature>
<dbReference type="EMBL" id="MT144181">
    <property type="protein sequence ID" value="QJA50213.1"/>
    <property type="molecule type" value="Genomic_DNA"/>
</dbReference>
<evidence type="ECO:0000259" key="1">
    <source>
        <dbReference type="Pfam" id="PF24746"/>
    </source>
</evidence>